<dbReference type="Pfam" id="PF00646">
    <property type="entry name" value="F-box"/>
    <property type="match status" value="1"/>
</dbReference>
<dbReference type="InterPro" id="IPR001810">
    <property type="entry name" value="F-box_dom"/>
</dbReference>
<dbReference type="EMBL" id="PDUG01000004">
    <property type="protein sequence ID" value="PIC32676.1"/>
    <property type="molecule type" value="Genomic_DNA"/>
</dbReference>
<name>A0A2G5U0D2_9PELO</name>
<dbReference type="Proteomes" id="UP000230233">
    <property type="component" value="Chromosome IV"/>
</dbReference>
<dbReference type="PANTHER" id="PTHR31006">
    <property type="entry name" value="F-BOX DOMAIN-CONTAINING PROTEIN-RELATED-RELATED"/>
    <property type="match status" value="1"/>
</dbReference>
<sequence>MASDLENITGKAAKLSIEPIYDTNWSDMPDDIKLECIEQMELKEIFRMSLRCTAKAERSLVDSQKIKFTDGILCTNDECLVFILYHNKKSIVTKHSKDVTDGYESMKHIMKIGVFEKLIIAFTNPLANNVQFMTDEGLFTARNIEFNAWHSDKVIPVLRKMKNGVESIKINSTLSEELDQILALSHVQNVPYWHIQHYEQTDSLYMVAQMWIDTNSKIGSVFQVSVFGDGSFEEFLKHFDDRILSKSEKRVRIRTNNSDRHILMEFGTIQDFIYQYFRLMVISAEMEESEYDDNCKEWIFKMDQDVRYVNELLNIEGYDEYDDSDEFDELGNYRRNDNDGYWDSDD</sequence>
<gene>
    <name evidence="2" type="primary">Cnig_chr_IV.g12913</name>
    <name evidence="2" type="ORF">B9Z55_012913</name>
</gene>
<dbReference type="PANTHER" id="PTHR31006:SF3">
    <property type="entry name" value="F-BOX DOMAIN-CONTAINING PROTEIN-RELATED"/>
    <property type="match status" value="1"/>
</dbReference>
<keyword evidence="3" id="KW-1185">Reference proteome</keyword>
<organism evidence="2 3">
    <name type="scientific">Caenorhabditis nigoni</name>
    <dbReference type="NCBI Taxonomy" id="1611254"/>
    <lineage>
        <taxon>Eukaryota</taxon>
        <taxon>Metazoa</taxon>
        <taxon>Ecdysozoa</taxon>
        <taxon>Nematoda</taxon>
        <taxon>Chromadorea</taxon>
        <taxon>Rhabditida</taxon>
        <taxon>Rhabditina</taxon>
        <taxon>Rhabditomorpha</taxon>
        <taxon>Rhabditoidea</taxon>
        <taxon>Rhabditidae</taxon>
        <taxon>Peloderinae</taxon>
        <taxon>Caenorhabditis</taxon>
    </lineage>
</organism>
<reference evidence="3" key="1">
    <citation type="submission" date="2017-10" db="EMBL/GenBank/DDBJ databases">
        <title>Rapid genome shrinkage in a self-fertile nematode reveals novel sperm competition proteins.</title>
        <authorList>
            <person name="Yin D."/>
            <person name="Schwarz E.M."/>
            <person name="Thomas C.G."/>
            <person name="Felde R.L."/>
            <person name="Korf I.F."/>
            <person name="Cutter A.D."/>
            <person name="Schartner C.M."/>
            <person name="Ralston E.J."/>
            <person name="Meyer B.J."/>
            <person name="Haag E.S."/>
        </authorList>
    </citation>
    <scope>NUCLEOTIDE SEQUENCE [LARGE SCALE GENOMIC DNA]</scope>
    <source>
        <strain evidence="3">JU1422</strain>
    </source>
</reference>
<dbReference type="AlphaFoldDB" id="A0A2G5U0D2"/>
<evidence type="ECO:0000259" key="1">
    <source>
        <dbReference type="Pfam" id="PF00646"/>
    </source>
</evidence>
<protein>
    <recommendedName>
        <fullName evidence="1">F-box domain-containing protein</fullName>
    </recommendedName>
</protein>
<evidence type="ECO:0000313" key="2">
    <source>
        <dbReference type="EMBL" id="PIC32676.1"/>
    </source>
</evidence>
<accession>A0A2G5U0D2</accession>
<dbReference type="InterPro" id="IPR042317">
    <property type="entry name" value="She-1-like"/>
</dbReference>
<feature type="domain" description="F-box" evidence="1">
    <location>
        <begin position="25"/>
        <end position="68"/>
    </location>
</feature>
<dbReference type="OrthoDB" id="10667517at2759"/>
<comment type="caution">
    <text evidence="2">The sequence shown here is derived from an EMBL/GenBank/DDBJ whole genome shotgun (WGS) entry which is preliminary data.</text>
</comment>
<evidence type="ECO:0000313" key="3">
    <source>
        <dbReference type="Proteomes" id="UP000230233"/>
    </source>
</evidence>
<proteinExistence type="predicted"/>